<dbReference type="AlphaFoldDB" id="A0A9X2AII3"/>
<accession>A0A9X2AII3</accession>
<dbReference type="InterPro" id="IPR000184">
    <property type="entry name" value="Bac_surfAg_D15"/>
</dbReference>
<keyword evidence="3" id="KW-0732">Signal</keyword>
<keyword evidence="5" id="KW-0998">Cell outer membrane</keyword>
<gene>
    <name evidence="7" type="ORF">MON38_14580</name>
</gene>
<comment type="subcellular location">
    <subcellularLocation>
        <location evidence="1">Membrane</location>
    </subcellularLocation>
</comment>
<evidence type="ECO:0000256" key="2">
    <source>
        <dbReference type="ARBA" id="ARBA00022692"/>
    </source>
</evidence>
<evidence type="ECO:0000256" key="3">
    <source>
        <dbReference type="ARBA" id="ARBA00022729"/>
    </source>
</evidence>
<dbReference type="PANTHER" id="PTHR12815">
    <property type="entry name" value="SORTING AND ASSEMBLY MACHINERY SAMM50 PROTEIN FAMILY MEMBER"/>
    <property type="match status" value="1"/>
</dbReference>
<proteinExistence type="predicted"/>
<protein>
    <submittedName>
        <fullName evidence="7">BamA/TamA family outer membrane protein</fullName>
    </submittedName>
</protein>
<feature type="domain" description="Bacterial surface antigen (D15)" evidence="6">
    <location>
        <begin position="505"/>
        <end position="812"/>
    </location>
</feature>
<evidence type="ECO:0000256" key="4">
    <source>
        <dbReference type="ARBA" id="ARBA00023136"/>
    </source>
</evidence>
<sequence length="813" mass="90356">MRKLPSDIRSLGLRRLPAAATAENTVLNLIKPFCFVRAAKRATAPLALLLLASCSGLQYIPQGEKLYTGSKVTINAPEKLPNQAALQTELESVIRPKPNASILGLRPKLYFWHLGVGKKKGLGKTLADKFGEAPVLLSQVKATATRDLISNRLHNNGYLRGTTTSEVKEQEKTAQVNYTANAGPLYRYTEVNFPKRDTLIDAAIRRTQGASLLKVGDAYNLNTLTAERVRIDAVLKNEGYYYFSPDLLVFQVDSTLDKKATVDLRVKPTAPDKTLRPYWLDQVSLNTDYILTDTLRHQPIRYKGYKYYPDEKVFKASAITRATFLYPDSVFRRRRRDQTLSRLMNLGTFRFVEIRFKPAAAGDTTVTTPAGTPYQRARLDAEVLMTQLKKKSLRAEIQLATKTNGFTGPALIVAFRNRSALRGGEQLLVNATASTETQTGGGNSSVGLTSYELGINAQLLIPRLVVPDLPLLDVHLPNSDFQPRTVIGAGYKTVTRAGYFREDLFNFNYGYTWKTKITNEQEIRPIDITYVRLGSTTKAFDDLLNSRAYLKSAFQQQFILASSYRYTYNQQVLEQRRQQIYFSGQIEGSGNVAQGIASSFSFPKTDGKYTIGGQQYSQYLKFDLELREYYRINPNPASGNRIVARLQAGIGMPYGNSDVLPYPKQYGIGGPNSVRAFAARGVGPGTYKPATGDQVNNQFYDQVGDIRLEGNVEYRQDLFPYVKGAVFLDAGNIWLANPDTARPGSDANGNPDGRFGQFQLSSFMKELAVGAGAGIRIDVQFFVIRFDYAMPLRSPSGNTGGPGRLNLAIGYPF</sequence>
<keyword evidence="8" id="KW-1185">Reference proteome</keyword>
<evidence type="ECO:0000313" key="8">
    <source>
        <dbReference type="Proteomes" id="UP001139193"/>
    </source>
</evidence>
<evidence type="ECO:0000256" key="1">
    <source>
        <dbReference type="ARBA" id="ARBA00004370"/>
    </source>
</evidence>
<dbReference type="Pfam" id="PF01103">
    <property type="entry name" value="Omp85"/>
    <property type="match status" value="1"/>
</dbReference>
<organism evidence="7 8">
    <name type="scientific">Hymenobacter cyanobacteriorum</name>
    <dbReference type="NCBI Taxonomy" id="2926463"/>
    <lineage>
        <taxon>Bacteria</taxon>
        <taxon>Pseudomonadati</taxon>
        <taxon>Bacteroidota</taxon>
        <taxon>Cytophagia</taxon>
        <taxon>Cytophagales</taxon>
        <taxon>Hymenobacteraceae</taxon>
        <taxon>Hymenobacter</taxon>
    </lineage>
</organism>
<keyword evidence="4" id="KW-0472">Membrane</keyword>
<dbReference type="GO" id="GO:0019867">
    <property type="term" value="C:outer membrane"/>
    <property type="evidence" value="ECO:0007669"/>
    <property type="project" value="InterPro"/>
</dbReference>
<evidence type="ECO:0000259" key="6">
    <source>
        <dbReference type="Pfam" id="PF01103"/>
    </source>
</evidence>
<name>A0A9X2AII3_9BACT</name>
<keyword evidence="2" id="KW-0812">Transmembrane</keyword>
<dbReference type="Gene3D" id="2.40.160.50">
    <property type="entry name" value="membrane protein fhac: a member of the omp85/tpsb transporter family"/>
    <property type="match status" value="1"/>
</dbReference>
<dbReference type="EMBL" id="JALBGC010000004">
    <property type="protein sequence ID" value="MCI1188650.1"/>
    <property type="molecule type" value="Genomic_DNA"/>
</dbReference>
<dbReference type="PANTHER" id="PTHR12815:SF47">
    <property type="entry name" value="TRANSLOCATION AND ASSEMBLY MODULE SUBUNIT TAMA"/>
    <property type="match status" value="1"/>
</dbReference>
<evidence type="ECO:0000313" key="7">
    <source>
        <dbReference type="EMBL" id="MCI1188650.1"/>
    </source>
</evidence>
<comment type="caution">
    <text evidence="7">The sequence shown here is derived from an EMBL/GenBank/DDBJ whole genome shotgun (WGS) entry which is preliminary data.</text>
</comment>
<dbReference type="Proteomes" id="UP001139193">
    <property type="component" value="Unassembled WGS sequence"/>
</dbReference>
<dbReference type="InterPro" id="IPR039910">
    <property type="entry name" value="D15-like"/>
</dbReference>
<reference evidence="7" key="1">
    <citation type="submission" date="2022-03" db="EMBL/GenBank/DDBJ databases">
        <title>Bacterial whole genome sequence for Hymenobacter sp. DH14.</title>
        <authorList>
            <person name="Le V."/>
        </authorList>
    </citation>
    <scope>NUCLEOTIDE SEQUENCE</scope>
    <source>
        <strain evidence="7">DH14</strain>
    </source>
</reference>
<dbReference type="RefSeq" id="WP_241936916.1">
    <property type="nucleotide sequence ID" value="NZ_JALBGC010000004.1"/>
</dbReference>
<evidence type="ECO:0000256" key="5">
    <source>
        <dbReference type="ARBA" id="ARBA00023237"/>
    </source>
</evidence>